<dbReference type="Proteomes" id="UP000274429">
    <property type="component" value="Unassembled WGS sequence"/>
</dbReference>
<organism evidence="4">
    <name type="scientific">Hydatigena taeniaeformis</name>
    <name type="common">Feline tapeworm</name>
    <name type="synonym">Taenia taeniaeformis</name>
    <dbReference type="NCBI Taxonomy" id="6205"/>
    <lineage>
        <taxon>Eukaryota</taxon>
        <taxon>Metazoa</taxon>
        <taxon>Spiralia</taxon>
        <taxon>Lophotrochozoa</taxon>
        <taxon>Platyhelminthes</taxon>
        <taxon>Cestoda</taxon>
        <taxon>Eucestoda</taxon>
        <taxon>Cyclophyllidea</taxon>
        <taxon>Taeniidae</taxon>
        <taxon>Hydatigera</taxon>
    </lineage>
</organism>
<dbReference type="OrthoDB" id="413404at2759"/>
<evidence type="ECO:0000313" key="3">
    <source>
        <dbReference type="Proteomes" id="UP000274429"/>
    </source>
</evidence>
<feature type="coiled-coil region" evidence="1">
    <location>
        <begin position="29"/>
        <end position="56"/>
    </location>
</feature>
<evidence type="ECO:0000256" key="1">
    <source>
        <dbReference type="SAM" id="Coils"/>
    </source>
</evidence>
<reference evidence="2 3" key="2">
    <citation type="submission" date="2018-11" db="EMBL/GenBank/DDBJ databases">
        <authorList>
            <consortium name="Pathogen Informatics"/>
        </authorList>
    </citation>
    <scope>NUCLEOTIDE SEQUENCE [LARGE SCALE GENOMIC DNA]</scope>
</reference>
<dbReference type="EMBL" id="UYWX01006187">
    <property type="protein sequence ID" value="VDM26216.1"/>
    <property type="molecule type" value="Genomic_DNA"/>
</dbReference>
<sequence>MRSSHTQVAVLILKQIESFKPQNSSTDTTARLELTIQELKNQLAQSDASNRNLQAYLSFLKRSYNCIFEADGTSKGAAHMVTTTAGACVTPEVRASEDTTAVVAE</sequence>
<evidence type="ECO:0000313" key="2">
    <source>
        <dbReference type="EMBL" id="VDM26216.1"/>
    </source>
</evidence>
<protein>
    <submittedName>
        <fullName evidence="4">Reverse transcriptase domain-containing protein</fullName>
    </submittedName>
</protein>
<reference evidence="4" key="1">
    <citation type="submission" date="2017-02" db="UniProtKB">
        <authorList>
            <consortium name="WormBaseParasite"/>
        </authorList>
    </citation>
    <scope>IDENTIFICATION</scope>
</reference>
<accession>A0A0R3WWF6</accession>
<evidence type="ECO:0000313" key="4">
    <source>
        <dbReference type="WBParaSite" id="TTAC_0000509601-mRNA-1"/>
    </source>
</evidence>
<gene>
    <name evidence="2" type="ORF">TTAC_LOCUS5081</name>
</gene>
<dbReference type="STRING" id="6205.A0A0R3WWF6"/>
<keyword evidence="1" id="KW-0175">Coiled coil</keyword>
<dbReference type="WBParaSite" id="TTAC_0000509601-mRNA-1">
    <property type="protein sequence ID" value="TTAC_0000509601-mRNA-1"/>
    <property type="gene ID" value="TTAC_0000509601"/>
</dbReference>
<name>A0A0R3WWF6_HYDTA</name>
<keyword evidence="3" id="KW-1185">Reference proteome</keyword>
<proteinExistence type="predicted"/>
<dbReference type="AlphaFoldDB" id="A0A0R3WWF6"/>